<keyword evidence="1" id="KW-0479">Metal-binding</keyword>
<comment type="caution">
    <text evidence="5">The sequence shown here is derived from an EMBL/GenBank/DDBJ whole genome shotgun (WGS) entry which is preliminary data.</text>
</comment>
<dbReference type="Gene3D" id="4.10.372.10">
    <property type="entry name" value="Lipoxygenase-1, Domain 3"/>
    <property type="match status" value="1"/>
</dbReference>
<dbReference type="PROSITE" id="PS51393">
    <property type="entry name" value="LIPOXYGENASE_3"/>
    <property type="match status" value="1"/>
</dbReference>
<dbReference type="Pfam" id="PF00305">
    <property type="entry name" value="Lipoxygenase"/>
    <property type="match status" value="2"/>
</dbReference>
<evidence type="ECO:0000259" key="4">
    <source>
        <dbReference type="PROSITE" id="PS51393"/>
    </source>
</evidence>
<feature type="non-terminal residue" evidence="5">
    <location>
        <position position="633"/>
    </location>
</feature>
<sequence>KSWFWCSAVYKDAGVNRPILGGSKAFPYPRRGRTGRKPSNKDSKYESRLCILNISIYCPRDEKFIRMKFSDFMAFSVKSLSQVLPPEIKGRCDKMPNEFDSFEDVLHIYKGYKKQPVDPNSLSSSGGLELFKEIFRSDCEMPFKYPKPDVIQVDELAWRSDEEYAREMLAGVNPAAICLLQEFPPTSKLDPEVYGDHTSSITKEHIEKNLNGLTITEALEKKKLFILDHHEEIIPYLNRINSTSSKCYATRTVLILQEDGTLKPLAIELSLVHPDGEIHGAVNKVITPSQEGVEGSIWQLAKAYAAVNDSGCHQLISHWLYTHAVIEPFIIATNRQLSVFHPIYKLLQPHFRDMMNINALGRLLLVSEGGAIERFVFPAKYAMEFSSLAYKQWVFTDSALPEDLIKRGIAVRDPSKPHGLRLLIEDYPLAVGGLEVWSAIDDWVREYCSIYYSTDELVHCDIELQSWWEELRTQGHGDLKDEAWWPKMQTLEELTQSCTTIIWLASVYHAAVNFGQYPYADAFFLKTISSQFTALLGMSLIEILSRHSADEIYLGQSEYPDYWTRDATALEAFKKFGEKFKEVENKITEMDTDGKLKNRLGPVKVPYTLLCPYNLPSFPVGFTGRGIPNSASI</sequence>
<feature type="domain" description="Lipoxygenase" evidence="4">
    <location>
        <begin position="1"/>
        <end position="633"/>
    </location>
</feature>
<dbReference type="GO" id="GO:0034440">
    <property type="term" value="P:lipid oxidation"/>
    <property type="evidence" value="ECO:0007669"/>
    <property type="project" value="InterPro"/>
</dbReference>
<evidence type="ECO:0000256" key="2">
    <source>
        <dbReference type="ARBA" id="ARBA00022964"/>
    </source>
</evidence>
<evidence type="ECO:0000313" key="6">
    <source>
        <dbReference type="Proteomes" id="UP001202328"/>
    </source>
</evidence>
<dbReference type="EMBL" id="JAJJMB010010087">
    <property type="protein sequence ID" value="KAI3910908.1"/>
    <property type="molecule type" value="Genomic_DNA"/>
</dbReference>
<dbReference type="InterPro" id="IPR036226">
    <property type="entry name" value="LipOase_C_sf"/>
</dbReference>
<evidence type="ECO:0000313" key="5">
    <source>
        <dbReference type="EMBL" id="KAI3910908.1"/>
    </source>
</evidence>
<evidence type="ECO:0000256" key="1">
    <source>
        <dbReference type="ARBA" id="ARBA00022723"/>
    </source>
</evidence>
<dbReference type="PANTHER" id="PTHR11771">
    <property type="entry name" value="LIPOXYGENASE"/>
    <property type="match status" value="1"/>
</dbReference>
<evidence type="ECO:0000256" key="3">
    <source>
        <dbReference type="ARBA" id="ARBA00023002"/>
    </source>
</evidence>
<gene>
    <name evidence="5" type="ORF">MKW98_022595</name>
</gene>
<dbReference type="Gene3D" id="1.20.245.10">
    <property type="entry name" value="Lipoxygenase-1, Domain 5"/>
    <property type="match status" value="1"/>
</dbReference>
<organism evidence="5 6">
    <name type="scientific">Papaver atlanticum</name>
    <dbReference type="NCBI Taxonomy" id="357466"/>
    <lineage>
        <taxon>Eukaryota</taxon>
        <taxon>Viridiplantae</taxon>
        <taxon>Streptophyta</taxon>
        <taxon>Embryophyta</taxon>
        <taxon>Tracheophyta</taxon>
        <taxon>Spermatophyta</taxon>
        <taxon>Magnoliopsida</taxon>
        <taxon>Ranunculales</taxon>
        <taxon>Papaveraceae</taxon>
        <taxon>Papaveroideae</taxon>
        <taxon>Papaver</taxon>
    </lineage>
</organism>
<protein>
    <recommendedName>
        <fullName evidence="4">Lipoxygenase domain-containing protein</fullName>
    </recommendedName>
</protein>
<dbReference type="InterPro" id="IPR000907">
    <property type="entry name" value="LipOase"/>
</dbReference>
<dbReference type="Gene3D" id="3.10.450.60">
    <property type="match status" value="1"/>
</dbReference>
<reference evidence="5" key="1">
    <citation type="submission" date="2022-04" db="EMBL/GenBank/DDBJ databases">
        <title>A functionally conserved STORR gene fusion in Papaver species that diverged 16.8 million years ago.</title>
        <authorList>
            <person name="Catania T."/>
        </authorList>
    </citation>
    <scope>NUCLEOTIDE SEQUENCE</scope>
    <source>
        <strain evidence="5">S-188037</strain>
    </source>
</reference>
<keyword evidence="2" id="KW-0223">Dioxygenase</keyword>
<dbReference type="InterPro" id="IPR027433">
    <property type="entry name" value="Lipoxygenase_dom_3"/>
</dbReference>
<dbReference type="FunFam" id="3.10.450.60:FF:000002">
    <property type="entry name" value="Lipoxygenase"/>
    <property type="match status" value="1"/>
</dbReference>
<dbReference type="GO" id="GO:0046872">
    <property type="term" value="F:metal ion binding"/>
    <property type="evidence" value="ECO:0007669"/>
    <property type="project" value="UniProtKB-KW"/>
</dbReference>
<name>A0AAD4SLL0_9MAGN</name>
<dbReference type="Proteomes" id="UP001202328">
    <property type="component" value="Unassembled WGS sequence"/>
</dbReference>
<dbReference type="InterPro" id="IPR013819">
    <property type="entry name" value="LipOase_C"/>
</dbReference>
<dbReference type="AlphaFoldDB" id="A0AAD4SLL0"/>
<dbReference type="GO" id="GO:0016702">
    <property type="term" value="F:oxidoreductase activity, acting on single donors with incorporation of molecular oxygen, incorporation of two atoms of oxygen"/>
    <property type="evidence" value="ECO:0007669"/>
    <property type="project" value="InterPro"/>
</dbReference>
<keyword evidence="6" id="KW-1185">Reference proteome</keyword>
<dbReference type="PRINTS" id="PR00468">
    <property type="entry name" value="PLTLPOXGNASE"/>
</dbReference>
<dbReference type="SUPFAM" id="SSF48484">
    <property type="entry name" value="Lipoxigenase"/>
    <property type="match status" value="1"/>
</dbReference>
<accession>A0AAD4SLL0</accession>
<dbReference type="Gene3D" id="4.10.375.10">
    <property type="entry name" value="Lipoxygenase-1, Domain 2"/>
    <property type="match status" value="1"/>
</dbReference>
<dbReference type="PRINTS" id="PR00087">
    <property type="entry name" value="LIPOXYGENASE"/>
</dbReference>
<dbReference type="InterPro" id="IPR001246">
    <property type="entry name" value="LipOase_plant"/>
</dbReference>
<proteinExistence type="predicted"/>
<keyword evidence="3" id="KW-0560">Oxidoreductase</keyword>